<name>A0A6N8IIS0_9ACTN</name>
<comment type="caution">
    <text evidence="2">The sequence shown here is derived from an EMBL/GenBank/DDBJ whole genome shotgun (WGS) entry which is preliminary data.</text>
</comment>
<sequence>MSRSVSDKEMESLLPSHVGVDPSARARLLSVLEILRVFSDEKDGLTAKEIARIIGLRCGKEPSENTVLDDLRALSENPPFGMEIEPASKGDKRGFRCVRRLISADEAAVLVNLVKTCKYLSPDQRDSLSAKLMEAVPLDKQDEIVEAVYVDERQTNSSIDVFRAANTASKAIREKRSLSFKYASKRMNGTVSEYEIDDEDPVALIYSFGHYYLETLPSGGAGSKQEPRFRRLDHMKDVSIGGRMRDRQKAEELSRLVVRETSEKIDMFGDGVCRTLFLKVEGSHAKYVYDAFGYDTRFEHIDEKLAVGYVCLRIQLSPTFFRWLFGMAPNVTLVRPRGLTWARRFSGLSSCDEKKLIEIQDDYDKAIARIDEQIKAFGEAHGVFGRDPNKATADLSES</sequence>
<dbReference type="EMBL" id="WPOC01000015">
    <property type="protein sequence ID" value="MVN15632.1"/>
    <property type="molecule type" value="Genomic_DNA"/>
</dbReference>
<keyword evidence="3" id="KW-1185">Reference proteome</keyword>
<protein>
    <submittedName>
        <fullName evidence="2">WYL domain-containing protein</fullName>
    </submittedName>
</protein>
<evidence type="ECO:0000313" key="2">
    <source>
        <dbReference type="EMBL" id="MVN15632.1"/>
    </source>
</evidence>
<evidence type="ECO:0000313" key="3">
    <source>
        <dbReference type="Proteomes" id="UP000468327"/>
    </source>
</evidence>
<dbReference type="Proteomes" id="UP000468327">
    <property type="component" value="Unassembled WGS sequence"/>
</dbReference>
<evidence type="ECO:0000259" key="1">
    <source>
        <dbReference type="Pfam" id="PF13280"/>
    </source>
</evidence>
<proteinExistence type="predicted"/>
<reference evidence="2 3" key="1">
    <citation type="submission" date="2019-11" db="EMBL/GenBank/DDBJ databases">
        <title>Whole genome shotgun sequencing (WGS) data from Adlercreutzia equolifaciens ResAG-91, Eggerthella lenta MRI-F36, MRI-F37, MRI-F40, ResAG-49, ResAG-88, ResAG-121, ResAG-145, and Gordonibacter sp. ResAG-5, ResAG-26, ResAG-43, ResAG-50, ResAG-59.</title>
        <authorList>
            <person name="Stoll D.A."/>
            <person name="Danylec N."/>
            <person name="Franz C.M.A.P."/>
            <person name="Huch M."/>
        </authorList>
    </citation>
    <scope>NUCLEOTIDE SEQUENCE [LARGE SCALE GENOMIC DNA]</scope>
    <source>
        <strain evidence="2 3">ResAG-59</strain>
    </source>
</reference>
<dbReference type="AlphaFoldDB" id="A0A6N8IIS0"/>
<dbReference type="Pfam" id="PF13280">
    <property type="entry name" value="WYL"/>
    <property type="match status" value="1"/>
</dbReference>
<organism evidence="2 3">
    <name type="scientific">Gordonibacter urolithinfaciens</name>
    <dbReference type="NCBI Taxonomy" id="1335613"/>
    <lineage>
        <taxon>Bacteria</taxon>
        <taxon>Bacillati</taxon>
        <taxon>Actinomycetota</taxon>
        <taxon>Coriobacteriia</taxon>
        <taxon>Eggerthellales</taxon>
        <taxon>Eggerthellaceae</taxon>
        <taxon>Gordonibacter</taxon>
    </lineage>
</organism>
<accession>A0A6N8IIS0</accession>
<gene>
    <name evidence="2" type="ORF">GO738_09805</name>
</gene>
<feature type="domain" description="WYL" evidence="1">
    <location>
        <begin position="166"/>
        <end position="239"/>
    </location>
</feature>
<dbReference type="InterPro" id="IPR026881">
    <property type="entry name" value="WYL_dom"/>
</dbReference>